<dbReference type="Proteomes" id="UP001369815">
    <property type="component" value="Unassembled WGS sequence"/>
</dbReference>
<evidence type="ECO:0000256" key="1">
    <source>
        <dbReference type="ARBA" id="ARBA00010609"/>
    </source>
</evidence>
<evidence type="ECO:0000259" key="7">
    <source>
        <dbReference type="Pfam" id="PF07731"/>
    </source>
</evidence>
<dbReference type="InterPro" id="IPR002355">
    <property type="entry name" value="Cu_oxidase_Cu_BS"/>
</dbReference>
<name>A0AAX6N0Q8_9PEZI</name>
<dbReference type="EMBL" id="JBANMG010000001">
    <property type="protein sequence ID" value="KAK6958273.1"/>
    <property type="molecule type" value="Genomic_DNA"/>
</dbReference>
<evidence type="ECO:0000313" key="9">
    <source>
        <dbReference type="EMBL" id="KAK6958273.1"/>
    </source>
</evidence>
<feature type="domain" description="Plastocyanin-like" evidence="8">
    <location>
        <begin position="166"/>
        <end position="289"/>
    </location>
</feature>
<proteinExistence type="inferred from homology"/>
<dbReference type="InterPro" id="IPR011706">
    <property type="entry name" value="Cu-oxidase_C"/>
</dbReference>
<sequence>MLLDAGVVFEIFDVTVEMVSHRVLHALSPKGIHRDEERNRLSGIDEDEGNNIACYEEGKVEEQDRLLTSSHDGVDITVEAQVFDQRRSRWSVIAFTAACIGSIFSLAWVTLSLDILRPTKPSPLAAAQSIPLRRPDKDYILDPNWDFEAPSQVRKYDWLIMDKDGEPDGISKPMMTIDGQFPGPLVEVNEGDVIEVNVHNYASNATAIHWHGIFQNGTNWMDGAAGVQRNRASWHLYVQSHQQIRDFAGLFTWHHVTSKVLIHHADFYHGHQGVQALSGLVGPLVIHSRDEATHKPIPYSSDRVVLLQDWYYDSDSGLMRDVLSPGVEDAPMPNTALINGVNQADCSDHPNRRCSEQERTLPNLDLAPGEGHRLRFLNVGGFAWFQVAVDEHGSLPIIEVDGTAVEPSSTSSLVIAPGQRYSTVMTADRPGNEAFWLRARMISSCFASQILPENGIVEAKAIVRYHTDTKRDNDDHTTHPLPTTASHLEYLPTCKDMSSTTQFSPSPAQRAPISADHSWYLRVNLAIGDWRLQRGVMNSSSFRPDPTSPILHRVLDGLAQNNESFSQTGILDTAFDPASELVISHSGVADTVDIILQNMDENSHPFHLHGMQMWVLGAGHGYFPGYAALGLQPEGKGLLDPANSSVVDNPLKRDTVTAEGFGWVLLRFVADNPGVWLFHCHVVWHSEAGMGMQFLSRVDVMRGWELPEDAKRLCAFPEEELMKGAPPKDEEFFGFENGDEE</sequence>
<feature type="domain" description="Plastocyanin-like" evidence="6">
    <location>
        <begin position="303"/>
        <end position="465"/>
    </location>
</feature>
<keyword evidence="4" id="KW-0186">Copper</keyword>
<evidence type="ECO:0000259" key="6">
    <source>
        <dbReference type="Pfam" id="PF00394"/>
    </source>
</evidence>
<gene>
    <name evidence="9" type="ORF">Daesc_001070</name>
</gene>
<reference evidence="9 10" key="1">
    <citation type="journal article" date="2024" name="Front Chem Biol">
        <title>Unveiling the potential of Daldinia eschscholtzii MFLUCC 19-0629 through bioactivity and bioinformatics studies for enhanced sustainable agriculture production.</title>
        <authorList>
            <person name="Brooks S."/>
            <person name="Weaver J.A."/>
            <person name="Klomchit A."/>
            <person name="Alharthi S.A."/>
            <person name="Onlamun T."/>
            <person name="Nurani R."/>
            <person name="Vong T.K."/>
            <person name="Alberti F."/>
            <person name="Greco C."/>
        </authorList>
    </citation>
    <scope>NUCLEOTIDE SEQUENCE [LARGE SCALE GENOMIC DNA]</scope>
    <source>
        <strain evidence="9">MFLUCC 19-0629</strain>
    </source>
</reference>
<dbReference type="InterPro" id="IPR045087">
    <property type="entry name" value="Cu-oxidase_fam"/>
</dbReference>
<dbReference type="PANTHER" id="PTHR11709">
    <property type="entry name" value="MULTI-COPPER OXIDASE"/>
    <property type="match status" value="1"/>
</dbReference>
<dbReference type="SUPFAM" id="SSF49503">
    <property type="entry name" value="Cupredoxins"/>
    <property type="match status" value="3"/>
</dbReference>
<keyword evidence="5" id="KW-1133">Transmembrane helix</keyword>
<dbReference type="AlphaFoldDB" id="A0AAX6N0Q8"/>
<keyword evidence="10" id="KW-1185">Reference proteome</keyword>
<feature type="domain" description="Plastocyanin-like" evidence="7">
    <location>
        <begin position="545"/>
        <end position="697"/>
    </location>
</feature>
<dbReference type="PANTHER" id="PTHR11709:SF414">
    <property type="entry name" value="ADR239WP"/>
    <property type="match status" value="1"/>
</dbReference>
<evidence type="ECO:0000256" key="2">
    <source>
        <dbReference type="ARBA" id="ARBA00022723"/>
    </source>
</evidence>
<dbReference type="Pfam" id="PF07731">
    <property type="entry name" value="Cu-oxidase_2"/>
    <property type="match status" value="1"/>
</dbReference>
<evidence type="ECO:0000313" key="10">
    <source>
        <dbReference type="Proteomes" id="UP001369815"/>
    </source>
</evidence>
<protein>
    <recommendedName>
        <fullName evidence="11">Laccase</fullName>
    </recommendedName>
</protein>
<evidence type="ECO:0008006" key="11">
    <source>
        <dbReference type="Google" id="ProtNLM"/>
    </source>
</evidence>
<evidence type="ECO:0000256" key="3">
    <source>
        <dbReference type="ARBA" id="ARBA00023002"/>
    </source>
</evidence>
<keyword evidence="5" id="KW-0472">Membrane</keyword>
<dbReference type="GO" id="GO:0016491">
    <property type="term" value="F:oxidoreductase activity"/>
    <property type="evidence" value="ECO:0007669"/>
    <property type="project" value="UniProtKB-KW"/>
</dbReference>
<dbReference type="PROSITE" id="PS00080">
    <property type="entry name" value="MULTICOPPER_OXIDASE2"/>
    <property type="match status" value="1"/>
</dbReference>
<dbReference type="GO" id="GO:0005507">
    <property type="term" value="F:copper ion binding"/>
    <property type="evidence" value="ECO:0007669"/>
    <property type="project" value="InterPro"/>
</dbReference>
<dbReference type="InterPro" id="IPR008972">
    <property type="entry name" value="Cupredoxin"/>
</dbReference>
<accession>A0AAX6N0Q8</accession>
<keyword evidence="2" id="KW-0479">Metal-binding</keyword>
<evidence type="ECO:0000259" key="8">
    <source>
        <dbReference type="Pfam" id="PF07732"/>
    </source>
</evidence>
<keyword evidence="3" id="KW-0560">Oxidoreductase</keyword>
<dbReference type="CDD" id="cd13910">
    <property type="entry name" value="CuRO_3_MCO_like_4"/>
    <property type="match status" value="1"/>
</dbReference>
<comment type="caution">
    <text evidence="9">The sequence shown here is derived from an EMBL/GenBank/DDBJ whole genome shotgun (WGS) entry which is preliminary data.</text>
</comment>
<comment type="similarity">
    <text evidence="1">Belongs to the multicopper oxidase family.</text>
</comment>
<dbReference type="Pfam" id="PF00394">
    <property type="entry name" value="Cu-oxidase"/>
    <property type="match status" value="1"/>
</dbReference>
<dbReference type="Gene3D" id="2.60.40.420">
    <property type="entry name" value="Cupredoxins - blue copper proteins"/>
    <property type="match status" value="3"/>
</dbReference>
<organism evidence="9 10">
    <name type="scientific">Daldinia eschscholtzii</name>
    <dbReference type="NCBI Taxonomy" id="292717"/>
    <lineage>
        <taxon>Eukaryota</taxon>
        <taxon>Fungi</taxon>
        <taxon>Dikarya</taxon>
        <taxon>Ascomycota</taxon>
        <taxon>Pezizomycotina</taxon>
        <taxon>Sordariomycetes</taxon>
        <taxon>Xylariomycetidae</taxon>
        <taxon>Xylariales</taxon>
        <taxon>Hypoxylaceae</taxon>
        <taxon>Daldinia</taxon>
    </lineage>
</organism>
<feature type="transmembrane region" description="Helical" evidence="5">
    <location>
        <begin position="90"/>
        <end position="111"/>
    </location>
</feature>
<dbReference type="Pfam" id="PF07732">
    <property type="entry name" value="Cu-oxidase_3"/>
    <property type="match status" value="1"/>
</dbReference>
<evidence type="ECO:0000256" key="5">
    <source>
        <dbReference type="SAM" id="Phobius"/>
    </source>
</evidence>
<keyword evidence="5" id="KW-0812">Transmembrane</keyword>
<dbReference type="InterPro" id="IPR001117">
    <property type="entry name" value="Cu-oxidase_2nd"/>
</dbReference>
<evidence type="ECO:0000256" key="4">
    <source>
        <dbReference type="ARBA" id="ARBA00023008"/>
    </source>
</evidence>
<dbReference type="InterPro" id="IPR011707">
    <property type="entry name" value="Cu-oxidase-like_N"/>
</dbReference>